<gene>
    <name evidence="1" type="ORF">SAMN05660472_02528</name>
</gene>
<dbReference type="Proteomes" id="UP000198718">
    <property type="component" value="Unassembled WGS sequence"/>
</dbReference>
<organism evidence="1 2">
    <name type="scientific">Natronincola ferrireducens</name>
    <dbReference type="NCBI Taxonomy" id="393762"/>
    <lineage>
        <taxon>Bacteria</taxon>
        <taxon>Bacillati</taxon>
        <taxon>Bacillota</taxon>
        <taxon>Clostridia</taxon>
        <taxon>Peptostreptococcales</taxon>
        <taxon>Natronincolaceae</taxon>
        <taxon>Natronincola</taxon>
    </lineage>
</organism>
<dbReference type="RefSeq" id="WP_176762172.1">
    <property type="nucleotide sequence ID" value="NZ_FNFP01000007.1"/>
</dbReference>
<dbReference type="EMBL" id="FNFP01000007">
    <property type="protein sequence ID" value="SDL05697.1"/>
    <property type="molecule type" value="Genomic_DNA"/>
</dbReference>
<proteinExistence type="predicted"/>
<evidence type="ECO:0000313" key="2">
    <source>
        <dbReference type="Proteomes" id="UP000198718"/>
    </source>
</evidence>
<dbReference type="AlphaFoldDB" id="A0A1G9GYF4"/>
<evidence type="ECO:0000313" key="1">
    <source>
        <dbReference type="EMBL" id="SDL05697.1"/>
    </source>
</evidence>
<reference evidence="1 2" key="1">
    <citation type="submission" date="2016-10" db="EMBL/GenBank/DDBJ databases">
        <authorList>
            <person name="de Groot N.N."/>
        </authorList>
    </citation>
    <scope>NUCLEOTIDE SEQUENCE [LARGE SCALE GENOMIC DNA]</scope>
    <source>
        <strain evidence="1 2">DSM 18346</strain>
    </source>
</reference>
<sequence length="51" mass="5887">MDRKSKFLKPVTIVMMTFIGTNGERLMDVDMPIIPLSSLPALRYYKHSMVN</sequence>
<keyword evidence="2" id="KW-1185">Reference proteome</keyword>
<name>A0A1G9GYF4_9FIRM</name>
<protein>
    <submittedName>
        <fullName evidence="1">Uncharacterized protein</fullName>
    </submittedName>
</protein>
<accession>A0A1G9GYF4</accession>